<protein>
    <submittedName>
        <fullName evidence="6">Fe3+-hydroxamate ABC transporter substrate-binding protein</fullName>
    </submittedName>
</protein>
<keyword evidence="3" id="KW-0732">Signal</keyword>
<sequence length="390" mass="43081">MERDEATRRTFVTGGIGAVTAGLLAGCGQTGGDDGTPTDDTTTTDRTTTTASGESESVETPYSVSIDPVGEVTFESVPETWVANNGSWADMGIALGLEPPKGVWLKNRYHTQYYDAVPGLSVDKSDMVSLYQEGGISDEVFYELDADVHVMDPNFFMNRFKGWNRDDVEEIAENVGPLFGNCIYAQHYPWHDDYRYYTLYEGFEKLAQVFKRTDRYEAFVDIHDDFTATLAPHVPNASDAPAGAVLWGVGDNPESYYPYIIGGGTGFKHLRDLNVRDALAETDIKDFHGSRDAIDLETLLDVDPEVLLLRGYEGKTEAEFQDTVVSFLEDHSLASALTAVQNGDVYRAGGLYQGPITNMVLTERLGGDLYDVDEELFDRQRVVDVVNGAF</sequence>
<evidence type="ECO:0000313" key="7">
    <source>
        <dbReference type="Proteomes" id="UP000296706"/>
    </source>
</evidence>
<dbReference type="KEGG" id="hsn:DV733_12760"/>
<feature type="compositionally biased region" description="Polar residues" evidence="4">
    <location>
        <begin position="51"/>
        <end position="62"/>
    </location>
</feature>
<evidence type="ECO:0000256" key="1">
    <source>
        <dbReference type="ARBA" id="ARBA00004196"/>
    </source>
</evidence>
<keyword evidence="2" id="KW-0813">Transport</keyword>
<dbReference type="Pfam" id="PF01497">
    <property type="entry name" value="Peripla_BP_2"/>
    <property type="match status" value="1"/>
</dbReference>
<gene>
    <name evidence="6" type="ORF">DV733_12760</name>
</gene>
<comment type="subcellular location">
    <subcellularLocation>
        <location evidence="1">Cell envelope</location>
    </subcellularLocation>
</comment>
<dbReference type="SUPFAM" id="SSF53807">
    <property type="entry name" value="Helical backbone' metal receptor"/>
    <property type="match status" value="1"/>
</dbReference>
<evidence type="ECO:0000259" key="5">
    <source>
        <dbReference type="Pfam" id="PF01497"/>
    </source>
</evidence>
<reference evidence="6 7" key="1">
    <citation type="journal article" date="2019" name="Nat. Commun.">
        <title>A new type of DNA phosphorothioation-based antiviral system in archaea.</title>
        <authorList>
            <person name="Xiong L."/>
            <person name="Liu S."/>
            <person name="Chen S."/>
            <person name="Xiao Y."/>
            <person name="Zhu B."/>
            <person name="Gao Y."/>
            <person name="Zhang Y."/>
            <person name="Chen B."/>
            <person name="Luo J."/>
            <person name="Deng Z."/>
            <person name="Chen X."/>
            <person name="Wang L."/>
            <person name="Chen S."/>
        </authorList>
    </citation>
    <scope>NUCLEOTIDE SEQUENCE [LARGE SCALE GENOMIC DNA]</scope>
    <source>
        <strain evidence="6 7">CBA1105</strain>
    </source>
</reference>
<dbReference type="PANTHER" id="PTHR30532">
    <property type="entry name" value="IRON III DICITRATE-BINDING PERIPLASMIC PROTEIN"/>
    <property type="match status" value="1"/>
</dbReference>
<dbReference type="InterPro" id="IPR002491">
    <property type="entry name" value="ABC_transptr_periplasmic_BD"/>
</dbReference>
<dbReference type="STRING" id="1457250.GCA_000755225_00334"/>
<accession>A0A4D6HEP6</accession>
<feature type="compositionally biased region" description="Low complexity" evidence="4">
    <location>
        <begin position="38"/>
        <end position="50"/>
    </location>
</feature>
<name>A0A4D6HEP6_9EURY</name>
<feature type="domain" description="Fe/B12 periplasmic-binding" evidence="5">
    <location>
        <begin position="197"/>
        <end position="348"/>
    </location>
</feature>
<dbReference type="RefSeq" id="WP_049994356.1">
    <property type="nucleotide sequence ID" value="NZ_CP031310.1"/>
</dbReference>
<feature type="region of interest" description="Disordered" evidence="4">
    <location>
        <begin position="28"/>
        <end position="62"/>
    </location>
</feature>
<organism evidence="6 7">
    <name type="scientific">Halapricum salinum</name>
    <dbReference type="NCBI Taxonomy" id="1457250"/>
    <lineage>
        <taxon>Archaea</taxon>
        <taxon>Methanobacteriati</taxon>
        <taxon>Methanobacteriota</taxon>
        <taxon>Stenosarchaea group</taxon>
        <taxon>Halobacteria</taxon>
        <taxon>Halobacteriales</taxon>
        <taxon>Haloarculaceae</taxon>
        <taxon>Halapricum</taxon>
    </lineage>
</organism>
<keyword evidence="7" id="KW-1185">Reference proteome</keyword>
<dbReference type="Gene3D" id="3.40.50.1980">
    <property type="entry name" value="Nitrogenase molybdenum iron protein domain"/>
    <property type="match status" value="2"/>
</dbReference>
<evidence type="ECO:0000256" key="3">
    <source>
        <dbReference type="ARBA" id="ARBA00022729"/>
    </source>
</evidence>
<evidence type="ECO:0000256" key="4">
    <source>
        <dbReference type="SAM" id="MobiDB-lite"/>
    </source>
</evidence>
<proteinExistence type="predicted"/>
<dbReference type="PANTHER" id="PTHR30532:SF1">
    <property type="entry name" value="IRON(3+)-HYDROXAMATE-BINDING PROTEIN FHUD"/>
    <property type="match status" value="1"/>
</dbReference>
<dbReference type="Proteomes" id="UP000296706">
    <property type="component" value="Chromosome"/>
</dbReference>
<dbReference type="GeneID" id="39848746"/>
<dbReference type="EMBL" id="CP031310">
    <property type="protein sequence ID" value="QCC52041.1"/>
    <property type="molecule type" value="Genomic_DNA"/>
</dbReference>
<dbReference type="PROSITE" id="PS51257">
    <property type="entry name" value="PROKAR_LIPOPROTEIN"/>
    <property type="match status" value="1"/>
</dbReference>
<evidence type="ECO:0000256" key="2">
    <source>
        <dbReference type="ARBA" id="ARBA00022448"/>
    </source>
</evidence>
<dbReference type="OrthoDB" id="304381at2157"/>
<dbReference type="InterPro" id="IPR051313">
    <property type="entry name" value="Bact_iron-sidero_bind"/>
</dbReference>
<dbReference type="AlphaFoldDB" id="A0A4D6HEP6"/>
<evidence type="ECO:0000313" key="6">
    <source>
        <dbReference type="EMBL" id="QCC52041.1"/>
    </source>
</evidence>